<dbReference type="OrthoDB" id="9787830at2"/>
<reference evidence="4 5" key="1">
    <citation type="submission" date="2010-08" db="EMBL/GenBank/DDBJ databases">
        <authorList>
            <consortium name="US DOE Joint Genome Institute (JGI-PGF)"/>
            <person name="Lucas S."/>
            <person name="Copeland A."/>
            <person name="Lapidus A."/>
            <person name="Cheng J.-F."/>
            <person name="Bruce D."/>
            <person name="Goodwin L."/>
            <person name="Pitluck S."/>
            <person name="Land M.L."/>
            <person name="Hauser L."/>
            <person name="Chang Y.-J."/>
            <person name="Anderson I.J."/>
            <person name="Johnson E."/>
            <person name="Mulhopadhyay B."/>
            <person name="Kyrpides N."/>
            <person name="Woyke T.J."/>
        </authorList>
    </citation>
    <scope>NUCLEOTIDE SEQUENCE [LARGE SCALE GENOMIC DNA]</scope>
    <source>
        <strain evidence="4 5">6</strain>
    </source>
</reference>
<dbReference type="Proteomes" id="UP000005753">
    <property type="component" value="Chromosome"/>
</dbReference>
<gene>
    <name evidence="4" type="ORF">EubceDRAFT1_0722</name>
</gene>
<feature type="domain" description="Fe/B12 periplasmic-binding" evidence="3">
    <location>
        <begin position="73"/>
        <end position="353"/>
    </location>
</feature>
<proteinExistence type="inferred from homology"/>
<dbReference type="PANTHER" id="PTHR30535">
    <property type="entry name" value="VITAMIN B12-BINDING PROTEIN"/>
    <property type="match status" value="1"/>
</dbReference>
<keyword evidence="5" id="KW-1185">Reference proteome</keyword>
<dbReference type="Gene3D" id="1.20.58.2180">
    <property type="match status" value="1"/>
</dbReference>
<dbReference type="STRING" id="633697.EubceDRAFT1_0722"/>
<dbReference type="PROSITE" id="PS50983">
    <property type="entry name" value="FE_B12_PBP"/>
    <property type="match status" value="1"/>
</dbReference>
<dbReference type="PANTHER" id="PTHR30535:SF34">
    <property type="entry name" value="MOLYBDATE-BINDING PROTEIN MOLA"/>
    <property type="match status" value="1"/>
</dbReference>
<dbReference type="eggNOG" id="COG0614">
    <property type="taxonomic scope" value="Bacteria"/>
</dbReference>
<dbReference type="HOGENOM" id="CLU_038034_13_3_9"/>
<dbReference type="AlphaFoldDB" id="I5ARY7"/>
<dbReference type="Gene3D" id="3.40.50.1980">
    <property type="entry name" value="Nitrogenase molybdenum iron protein domain"/>
    <property type="match status" value="2"/>
</dbReference>
<evidence type="ECO:0000256" key="2">
    <source>
        <dbReference type="SAM" id="SignalP"/>
    </source>
</evidence>
<reference evidence="4 5" key="2">
    <citation type="submission" date="2012-02" db="EMBL/GenBank/DDBJ databases">
        <title>Improved High-Quality Draft sequence of Eubacterium cellulosolvens 6.</title>
        <authorList>
            <consortium name="US DOE Joint Genome Institute"/>
            <person name="Lucas S."/>
            <person name="Han J."/>
            <person name="Lapidus A."/>
            <person name="Cheng J.-F."/>
            <person name="Goodwin L."/>
            <person name="Pitluck S."/>
            <person name="Peters L."/>
            <person name="Mikhailova N."/>
            <person name="Gu W."/>
            <person name="Detter J.C."/>
            <person name="Han C."/>
            <person name="Tapia R."/>
            <person name="Land M."/>
            <person name="Hauser L."/>
            <person name="Kyrpides N."/>
            <person name="Ivanova N."/>
            <person name="Pagani I."/>
            <person name="Johnson E."/>
            <person name="Mukhopadhyay B."/>
            <person name="Anderson I."/>
            <person name="Woyke T."/>
        </authorList>
    </citation>
    <scope>NUCLEOTIDE SEQUENCE [LARGE SCALE GENOMIC DNA]</scope>
    <source>
        <strain evidence="4 5">6</strain>
    </source>
</reference>
<evidence type="ECO:0000313" key="5">
    <source>
        <dbReference type="Proteomes" id="UP000005753"/>
    </source>
</evidence>
<evidence type="ECO:0000259" key="3">
    <source>
        <dbReference type="PROSITE" id="PS50983"/>
    </source>
</evidence>
<dbReference type="EMBL" id="CM001487">
    <property type="protein sequence ID" value="EIM56560.1"/>
    <property type="molecule type" value="Genomic_DNA"/>
</dbReference>
<name>I5ARY7_EUBC6</name>
<evidence type="ECO:0000313" key="4">
    <source>
        <dbReference type="EMBL" id="EIM56560.1"/>
    </source>
</evidence>
<keyword evidence="2" id="KW-0732">Signal</keyword>
<dbReference type="InterPro" id="IPR002491">
    <property type="entry name" value="ABC_transptr_periplasmic_BD"/>
</dbReference>
<protein>
    <submittedName>
        <fullName evidence="4">ABC-type Fe3+-hydroxamate transport system, periplasmic component</fullName>
    </submittedName>
</protein>
<dbReference type="InterPro" id="IPR050902">
    <property type="entry name" value="ABC_Transporter_SBP"/>
</dbReference>
<organism evidence="4 5">
    <name type="scientific">Eubacterium cellulosolvens (strain ATCC 43171 / JCM 9499 / 6)</name>
    <name type="common">Cillobacterium cellulosolvens</name>
    <dbReference type="NCBI Taxonomy" id="633697"/>
    <lineage>
        <taxon>Bacteria</taxon>
        <taxon>Bacillati</taxon>
        <taxon>Bacillota</taxon>
        <taxon>Clostridia</taxon>
        <taxon>Eubacteriales</taxon>
        <taxon>Eubacteriaceae</taxon>
        <taxon>Eubacterium</taxon>
    </lineage>
</organism>
<sequence>MKKIIIKNNPLKFTAFALSLLLLSGCGNASADNGVTGEVRSGSAVTSVAEDAKTVELTDHMDRQVTVPTNPQNVVILDILPLPSVLTIYLGSAKTIKAMEPASMNAAKNSVLGDLFPEIQDVSTDIMSNEDVNIESLMAMNPDVVFFNAGNKELCEKLENAGLTCVGVSPVKWNYDCIRTYNEWIALLDQIYPDRTAGNEKTVDAYANEIYDEIQDRVASLEEKDRQKVLFLFQYDENTMITSGSSFFGQWWCDAVGAKNAAEEVAADNSNAKITMEQVYKWDPDVIIITNFTGTQPEDIYNNAIGDDDWSGVKAVKEKRVYKMPMGSYRSYTPGVDTPMTLQWLAQAVYPEIFTDYDVKEKVKDYYKTIYGVTLTDEQVNRMYTPNRDAGKMN</sequence>
<dbReference type="PROSITE" id="PS51257">
    <property type="entry name" value="PROKAR_LIPOPROTEIN"/>
    <property type="match status" value="1"/>
</dbReference>
<accession>I5ARY7</accession>
<dbReference type="Pfam" id="PF01497">
    <property type="entry name" value="Peripla_BP_2"/>
    <property type="match status" value="1"/>
</dbReference>
<comment type="similarity">
    <text evidence="1">Belongs to the bacterial solute-binding protein 8 family.</text>
</comment>
<evidence type="ECO:0000256" key="1">
    <source>
        <dbReference type="ARBA" id="ARBA00008814"/>
    </source>
</evidence>
<feature type="signal peptide" evidence="2">
    <location>
        <begin position="1"/>
        <end position="31"/>
    </location>
</feature>
<dbReference type="SUPFAM" id="SSF53807">
    <property type="entry name" value="Helical backbone' metal receptor"/>
    <property type="match status" value="1"/>
</dbReference>
<feature type="chain" id="PRO_5003700149" evidence="2">
    <location>
        <begin position="32"/>
        <end position="394"/>
    </location>
</feature>
<dbReference type="GO" id="GO:0071281">
    <property type="term" value="P:cellular response to iron ion"/>
    <property type="evidence" value="ECO:0007669"/>
    <property type="project" value="TreeGrafter"/>
</dbReference>